<evidence type="ECO:0000256" key="6">
    <source>
        <dbReference type="ARBA" id="ARBA00022833"/>
    </source>
</evidence>
<evidence type="ECO:0000256" key="8">
    <source>
        <dbReference type="ARBA" id="ARBA00023125"/>
    </source>
</evidence>
<feature type="domain" description="C2H2-type" evidence="13">
    <location>
        <begin position="885"/>
        <end position="912"/>
    </location>
</feature>
<keyword evidence="9" id="KW-0804">Transcription</keyword>
<gene>
    <name evidence="14" type="ORF">HOLleu_41975</name>
</gene>
<dbReference type="Pfam" id="PF12874">
    <property type="entry name" value="zf-met"/>
    <property type="match status" value="1"/>
</dbReference>
<dbReference type="GO" id="GO:0008270">
    <property type="term" value="F:zinc ion binding"/>
    <property type="evidence" value="ECO:0007669"/>
    <property type="project" value="UniProtKB-KW"/>
</dbReference>
<feature type="region of interest" description="Disordered" evidence="12">
    <location>
        <begin position="1"/>
        <end position="67"/>
    </location>
</feature>
<feature type="domain" description="C2H2-type" evidence="13">
    <location>
        <begin position="343"/>
        <end position="371"/>
    </location>
</feature>
<evidence type="ECO:0000256" key="2">
    <source>
        <dbReference type="ARBA" id="ARBA00006991"/>
    </source>
</evidence>
<comment type="caution">
    <text evidence="14">The sequence shown here is derived from an EMBL/GenBank/DDBJ whole genome shotgun (WGS) entry which is preliminary data.</text>
</comment>
<dbReference type="SMART" id="SM00355">
    <property type="entry name" value="ZnF_C2H2"/>
    <property type="match status" value="17"/>
</dbReference>
<sequence length="1021" mass="115754">MESQANSLETMFDPESNLPTSSSIDVNNTGHSEKSLGIVCEDSPETESGMVDVETDEMTTNLTQDEGDILEASSKLSGVLENEENSLLDGGDHSEHTDDEDDNDDRSSIDLDPGESISNEVSEGKIAIFEYSGEGLTKKSHLSLKQKDLMKDSADLSEEEAESFQCHTCGTVCSTWTGFRTHLKSHSNQDNFDCPLCSKRFQTKNILERHVQTYHLKERPYICQFCGKGFSTEWYCQKHETHHEKGTGPRILARDMIYACKYCEKTFPKPRQLRMHESTHTGEKNYECKQCDKTFCYSSSLLKHLKYMHSEKPKAVCEFCSRVFSTGDSLLKHKQYHVGVDQFKCRKCDTIFRDFLSLKRHGRSVHYNEIERPHKCDRCNRGFTHKSLLEIHLRCHTGERPYVCPFCKKRFRQNSQLKTHVRSHSLERPYVCNTCGKSYAEYGSLQRHERCHTGEKPFTCTVCQKSFAIRHVLNRHMKTHSTSDTPAKDPDPSQQDAEILALALKSFVQSMEKAQEVQRNSEVAGLSSNEASVPISDQLSQGPLPLTEIPKTQVSTKAIVNAHSLPQTKFQTAQGTVEILSFEIEDEINARVDTEGQATLSSHAINTVHQETATDHQEEETPAVSVDIAGAISVSDSQTFASNQAGNAAFQLNIPDEFISPSILENPNMERIRHRYNRKPQRVEALFLDAGEDVEVGNALMEMGSTSGEVSSTGHVNPDEEKSKDSEEIFVVTETGDDSEATDDEMDDYGELEDLDEDDLKTADRNEEKVFESLSIFEMSGEDLVYKGKIDVFEHKFHKKCNICKKSFFSQGGYDQHMKRHECGPDFPFICQYCGRRFAAKLSLTAHEAIHTGKTLYKCKFCPREFRNYSSHRIHTATHTGLKPYPCQYCSKSFAQMAHVQRHERTHTGHKPYACEFCNKAFAEWGTWQRHTRTHTGEKPYVCGTCGKGFIVKFALRRHLKTHRNENGDSSPSSSMIYIPAKESIRLRGERSTDGLPSQPKMMETEQHKANITEVTVHDSM</sequence>
<keyword evidence="15" id="KW-1185">Reference proteome</keyword>
<dbReference type="Gene3D" id="3.30.160.60">
    <property type="entry name" value="Classic Zinc Finger"/>
    <property type="match status" value="13"/>
</dbReference>
<dbReference type="FunFam" id="3.30.160.60:FF:000852">
    <property type="entry name" value="zinc finger protein 629 isoform X2"/>
    <property type="match status" value="1"/>
</dbReference>
<keyword evidence="3" id="KW-0479">Metal-binding</keyword>
<feature type="domain" description="C2H2-type" evidence="13">
    <location>
        <begin position="430"/>
        <end position="457"/>
    </location>
</feature>
<dbReference type="InterPro" id="IPR036236">
    <property type="entry name" value="Znf_C2H2_sf"/>
</dbReference>
<dbReference type="EMBL" id="JAIZAY010000023">
    <property type="protein sequence ID" value="KAJ8020115.1"/>
    <property type="molecule type" value="Genomic_DNA"/>
</dbReference>
<dbReference type="FunFam" id="3.30.160.60:FF:002711">
    <property type="entry name" value="Zinc finger protein 16"/>
    <property type="match status" value="1"/>
</dbReference>
<proteinExistence type="inferred from homology"/>
<dbReference type="SUPFAM" id="SSF57667">
    <property type="entry name" value="beta-beta-alpha zinc fingers"/>
    <property type="match status" value="10"/>
</dbReference>
<dbReference type="Pfam" id="PF13912">
    <property type="entry name" value="zf-C2H2_6"/>
    <property type="match status" value="2"/>
</dbReference>
<dbReference type="FunFam" id="3.30.160.60:FF:000340">
    <property type="entry name" value="zinc finger protein 473 isoform X1"/>
    <property type="match status" value="1"/>
</dbReference>
<feature type="region of interest" description="Disordered" evidence="12">
    <location>
        <begin position="705"/>
        <end position="728"/>
    </location>
</feature>
<feature type="domain" description="C2H2-type" evidence="13">
    <location>
        <begin position="402"/>
        <end position="429"/>
    </location>
</feature>
<evidence type="ECO:0000256" key="1">
    <source>
        <dbReference type="ARBA" id="ARBA00004123"/>
    </source>
</evidence>
<evidence type="ECO:0000256" key="7">
    <source>
        <dbReference type="ARBA" id="ARBA00023015"/>
    </source>
</evidence>
<feature type="domain" description="C2H2-type" evidence="13">
    <location>
        <begin position="221"/>
        <end position="243"/>
    </location>
</feature>
<dbReference type="FunFam" id="3.30.160.60:FF:001289">
    <property type="entry name" value="Zinc finger protein 574"/>
    <property type="match status" value="1"/>
</dbReference>
<feature type="domain" description="C2H2-type" evidence="13">
    <location>
        <begin position="374"/>
        <end position="401"/>
    </location>
</feature>
<keyword evidence="8" id="KW-0238">DNA-binding</keyword>
<keyword evidence="10" id="KW-0539">Nucleus</keyword>
<feature type="domain" description="C2H2-type" evidence="13">
    <location>
        <begin position="913"/>
        <end position="940"/>
    </location>
</feature>
<organism evidence="14 15">
    <name type="scientific">Holothuria leucospilota</name>
    <name type="common">Black long sea cucumber</name>
    <name type="synonym">Mertensiothuria leucospilota</name>
    <dbReference type="NCBI Taxonomy" id="206669"/>
    <lineage>
        <taxon>Eukaryota</taxon>
        <taxon>Metazoa</taxon>
        <taxon>Echinodermata</taxon>
        <taxon>Eleutherozoa</taxon>
        <taxon>Echinozoa</taxon>
        <taxon>Holothuroidea</taxon>
        <taxon>Aspidochirotacea</taxon>
        <taxon>Aspidochirotida</taxon>
        <taxon>Holothuriidae</taxon>
        <taxon>Holothuria</taxon>
    </lineage>
</organism>
<evidence type="ECO:0000313" key="15">
    <source>
        <dbReference type="Proteomes" id="UP001152320"/>
    </source>
</evidence>
<comment type="subcellular location">
    <subcellularLocation>
        <location evidence="1">Nucleus</location>
    </subcellularLocation>
</comment>
<reference evidence="14" key="1">
    <citation type="submission" date="2021-10" db="EMBL/GenBank/DDBJ databases">
        <title>Tropical sea cucumber genome reveals ecological adaptation and Cuvierian tubules defense mechanism.</title>
        <authorList>
            <person name="Chen T."/>
        </authorList>
    </citation>
    <scope>NUCLEOTIDE SEQUENCE</scope>
    <source>
        <strain evidence="14">Nanhai2018</strain>
        <tissue evidence="14">Muscle</tissue>
    </source>
</reference>
<keyword evidence="5 11" id="KW-0863">Zinc-finger</keyword>
<dbReference type="GO" id="GO:0006357">
    <property type="term" value="P:regulation of transcription by RNA polymerase II"/>
    <property type="evidence" value="ECO:0007669"/>
    <property type="project" value="UniProtKB-ARBA"/>
</dbReference>
<evidence type="ECO:0000256" key="9">
    <source>
        <dbReference type="ARBA" id="ARBA00023163"/>
    </source>
</evidence>
<feature type="domain" description="C2H2-type" evidence="13">
    <location>
        <begin position="192"/>
        <end position="220"/>
    </location>
</feature>
<feature type="domain" description="C2H2-type" evidence="13">
    <location>
        <begin position="458"/>
        <end position="485"/>
    </location>
</feature>
<evidence type="ECO:0000256" key="5">
    <source>
        <dbReference type="ARBA" id="ARBA00022771"/>
    </source>
</evidence>
<keyword evidence="7" id="KW-0805">Transcription regulation</keyword>
<dbReference type="FunFam" id="3.30.160.60:FF:002343">
    <property type="entry name" value="Zinc finger protein 33A"/>
    <property type="match status" value="1"/>
</dbReference>
<dbReference type="InterPro" id="IPR013087">
    <property type="entry name" value="Znf_C2H2_type"/>
</dbReference>
<dbReference type="Pfam" id="PF00096">
    <property type="entry name" value="zf-C2H2"/>
    <property type="match status" value="8"/>
</dbReference>
<dbReference type="FunFam" id="3.30.160.60:FF:000100">
    <property type="entry name" value="Zinc finger 45-like"/>
    <property type="match status" value="1"/>
</dbReference>
<dbReference type="AlphaFoldDB" id="A0A9Q0YEW9"/>
<evidence type="ECO:0000256" key="12">
    <source>
        <dbReference type="SAM" id="MobiDB-lite"/>
    </source>
</evidence>
<keyword evidence="4" id="KW-0677">Repeat</keyword>
<evidence type="ECO:0000256" key="4">
    <source>
        <dbReference type="ARBA" id="ARBA00022737"/>
    </source>
</evidence>
<evidence type="ECO:0000256" key="3">
    <source>
        <dbReference type="ARBA" id="ARBA00022723"/>
    </source>
</evidence>
<feature type="domain" description="C2H2-type" evidence="13">
    <location>
        <begin position="829"/>
        <end position="856"/>
    </location>
</feature>
<feature type="compositionally biased region" description="Basic and acidic residues" evidence="12">
    <location>
        <begin position="717"/>
        <end position="727"/>
    </location>
</feature>
<dbReference type="PROSITE" id="PS00028">
    <property type="entry name" value="ZINC_FINGER_C2H2_1"/>
    <property type="match status" value="16"/>
</dbReference>
<feature type="domain" description="C2H2-type" evidence="13">
    <location>
        <begin position="941"/>
        <end position="968"/>
    </location>
</feature>
<dbReference type="FunFam" id="3.30.160.60:FF:002169">
    <property type="entry name" value="Zgc:174573"/>
    <property type="match status" value="1"/>
</dbReference>
<name>A0A9Q0YEW9_HOLLE</name>
<dbReference type="InterPro" id="IPR050826">
    <property type="entry name" value="Krueppel_C2H2_ZnFinger"/>
</dbReference>
<dbReference type="FunFam" id="3.30.160.60:FF:002737">
    <property type="entry name" value="AGAP008430-PA"/>
    <property type="match status" value="1"/>
</dbReference>
<feature type="compositionally biased region" description="Polar residues" evidence="12">
    <location>
        <begin position="17"/>
        <end position="30"/>
    </location>
</feature>
<feature type="domain" description="C2H2-type" evidence="13">
    <location>
        <begin position="286"/>
        <end position="313"/>
    </location>
</feature>
<dbReference type="GO" id="GO:0005634">
    <property type="term" value="C:nucleus"/>
    <property type="evidence" value="ECO:0007669"/>
    <property type="project" value="UniProtKB-SubCell"/>
</dbReference>
<evidence type="ECO:0000313" key="14">
    <source>
        <dbReference type="EMBL" id="KAJ8020115.1"/>
    </source>
</evidence>
<evidence type="ECO:0000259" key="13">
    <source>
        <dbReference type="PROSITE" id="PS50157"/>
    </source>
</evidence>
<feature type="region of interest" description="Disordered" evidence="12">
    <location>
        <begin position="85"/>
        <end position="119"/>
    </location>
</feature>
<evidence type="ECO:0000256" key="11">
    <source>
        <dbReference type="PROSITE-ProRule" id="PRU00042"/>
    </source>
</evidence>
<protein>
    <recommendedName>
        <fullName evidence="13">C2H2-type domain-containing protein</fullName>
    </recommendedName>
</protein>
<dbReference type="FunFam" id="3.30.160.60:FF:000624">
    <property type="entry name" value="zinc finger protein 697"/>
    <property type="match status" value="1"/>
</dbReference>
<comment type="similarity">
    <text evidence="2">Belongs to the krueppel C2H2-type zinc-finger protein family.</text>
</comment>
<accession>A0A9Q0YEW9</accession>
<feature type="domain" description="C2H2-type" evidence="13">
    <location>
        <begin position="799"/>
        <end position="821"/>
    </location>
</feature>
<dbReference type="Proteomes" id="UP001152320">
    <property type="component" value="Chromosome 23"/>
</dbReference>
<dbReference type="GO" id="GO:0003677">
    <property type="term" value="F:DNA binding"/>
    <property type="evidence" value="ECO:0007669"/>
    <property type="project" value="UniProtKB-KW"/>
</dbReference>
<dbReference type="PANTHER" id="PTHR24377">
    <property type="entry name" value="IP01015P-RELATED"/>
    <property type="match status" value="1"/>
</dbReference>
<feature type="domain" description="C2H2-type" evidence="13">
    <location>
        <begin position="315"/>
        <end position="342"/>
    </location>
</feature>
<dbReference type="PROSITE" id="PS50157">
    <property type="entry name" value="ZINC_FINGER_C2H2_2"/>
    <property type="match status" value="17"/>
</dbReference>
<evidence type="ECO:0000256" key="10">
    <source>
        <dbReference type="ARBA" id="ARBA00023242"/>
    </source>
</evidence>
<feature type="domain" description="C2H2-type" evidence="13">
    <location>
        <begin position="857"/>
        <end position="884"/>
    </location>
</feature>
<feature type="domain" description="C2H2-type" evidence="13">
    <location>
        <begin position="164"/>
        <end position="191"/>
    </location>
</feature>
<feature type="domain" description="C2H2-type" evidence="13">
    <location>
        <begin position="258"/>
        <end position="285"/>
    </location>
</feature>
<keyword evidence="6" id="KW-0862">Zinc</keyword>
<feature type="compositionally biased region" description="Polar residues" evidence="12">
    <location>
        <begin position="705"/>
        <end position="715"/>
    </location>
</feature>
<dbReference type="OrthoDB" id="6226898at2759"/>